<feature type="signal peptide" evidence="1">
    <location>
        <begin position="1"/>
        <end position="24"/>
    </location>
</feature>
<accession>A0ABS3LGU2</accession>
<dbReference type="EMBL" id="JAFREM010000048">
    <property type="protein sequence ID" value="MBO1308852.1"/>
    <property type="molecule type" value="Genomic_DNA"/>
</dbReference>
<feature type="chain" id="PRO_5045050443" description="DUF5648 domain-containing protein" evidence="1">
    <location>
        <begin position="25"/>
        <end position="180"/>
    </location>
</feature>
<keyword evidence="4" id="KW-1185">Reference proteome</keyword>
<comment type="caution">
    <text evidence="3">The sequence shown here is derived from an EMBL/GenBank/DDBJ whole genome shotgun (WGS) entry which is preliminary data.</text>
</comment>
<evidence type="ECO:0000313" key="3">
    <source>
        <dbReference type="EMBL" id="MBO1308852.1"/>
    </source>
</evidence>
<organism evidence="3 4">
    <name type="scientific">Candidatus Enterococcus moelleringii</name>
    <dbReference type="NCBI Taxonomy" id="2815325"/>
    <lineage>
        <taxon>Bacteria</taxon>
        <taxon>Bacillati</taxon>
        <taxon>Bacillota</taxon>
        <taxon>Bacilli</taxon>
        <taxon>Lactobacillales</taxon>
        <taxon>Enterococcaceae</taxon>
        <taxon>Enterococcus</taxon>
    </lineage>
</organism>
<evidence type="ECO:0000313" key="4">
    <source>
        <dbReference type="Proteomes" id="UP000664601"/>
    </source>
</evidence>
<reference evidence="3 4" key="1">
    <citation type="submission" date="2021-03" db="EMBL/GenBank/DDBJ databases">
        <title>Enterococcal diversity collection.</title>
        <authorList>
            <person name="Gilmore M.S."/>
            <person name="Schwartzman J."/>
            <person name="Van Tyne D."/>
            <person name="Martin M."/>
            <person name="Earl A.M."/>
            <person name="Manson A.L."/>
            <person name="Straub T."/>
            <person name="Salamzade R."/>
            <person name="Saavedra J."/>
            <person name="Lebreton F."/>
            <person name="Prichula J."/>
            <person name="Schaufler K."/>
            <person name="Gaca A."/>
            <person name="Sgardioli B."/>
            <person name="Wagenaar J."/>
            <person name="Strong T."/>
        </authorList>
    </citation>
    <scope>NUCLEOTIDE SEQUENCE [LARGE SCALE GENOMIC DNA]</scope>
    <source>
        <strain evidence="3 4">669A</strain>
    </source>
</reference>
<dbReference type="Proteomes" id="UP000664601">
    <property type="component" value="Unassembled WGS sequence"/>
</dbReference>
<dbReference type="InterPro" id="IPR043708">
    <property type="entry name" value="DUF5648"/>
</dbReference>
<gene>
    <name evidence="3" type="ORF">JZO70_21960</name>
</gene>
<evidence type="ECO:0000256" key="1">
    <source>
        <dbReference type="SAM" id="SignalP"/>
    </source>
</evidence>
<dbReference type="RefSeq" id="WP_207675841.1">
    <property type="nucleotide sequence ID" value="NZ_JAFREM010000048.1"/>
</dbReference>
<name>A0ABS3LGU2_9ENTE</name>
<proteinExistence type="predicted"/>
<protein>
    <recommendedName>
        <fullName evidence="2">DUF5648 domain-containing protein</fullName>
    </recommendedName>
</protein>
<feature type="domain" description="DUF5648" evidence="2">
    <location>
        <begin position="33"/>
        <end position="176"/>
    </location>
</feature>
<keyword evidence="1" id="KW-0732">Signal</keyword>
<evidence type="ECO:0000259" key="2">
    <source>
        <dbReference type="Pfam" id="PF18885"/>
    </source>
</evidence>
<dbReference type="Pfam" id="PF18885">
    <property type="entry name" value="DUF5648"/>
    <property type="match status" value="1"/>
</dbReference>
<sequence>MKKLFLGFLMVIGFTFCLSIPANAQWGTLEGDPICRVYNPNSGEHLYTPSRFESRTLETLGWQYEGIAWMAPKPIVAEGNYNHHNKYASDHIFRFYNPNAGDHHYTMNLIEGRILLEQGWEDDRLTFPSAHADRYPIYRLYNPNAIAGAHHFTTNAAERDMLVGVGWKDEGIGFYAIALE</sequence>